<accession>A0A5R9GQV1</accession>
<comment type="caution">
    <text evidence="2">The sequence shown here is derived from an EMBL/GenBank/DDBJ whole genome shotgun (WGS) entry which is preliminary data.</text>
</comment>
<dbReference type="Pfam" id="PF07027">
    <property type="entry name" value="DUF1318"/>
    <property type="match status" value="1"/>
</dbReference>
<feature type="chain" id="PRO_5024397667" evidence="1">
    <location>
        <begin position="24"/>
        <end position="109"/>
    </location>
</feature>
<dbReference type="InterPro" id="IPR008309">
    <property type="entry name" value="YdbL"/>
</dbReference>
<dbReference type="Proteomes" id="UP000306585">
    <property type="component" value="Unassembled WGS sequence"/>
</dbReference>
<evidence type="ECO:0000256" key="1">
    <source>
        <dbReference type="SAM" id="SignalP"/>
    </source>
</evidence>
<reference evidence="2 3" key="1">
    <citation type="journal article" date="2019" name="Appl. Environ. Microbiol.">
        <title>Environmental Evidence and Genomic Insight of Iron-oxidizing Bacteria Preference Towards More Corrosion Resistant Stainless Steel at Higher Salinities.</title>
        <authorList>
            <person name="Garrison C.E."/>
            <person name="Price K.A."/>
            <person name="Field E.K."/>
        </authorList>
    </citation>
    <scope>NUCLEOTIDE SEQUENCE [LARGE SCALE GENOMIC DNA]</scope>
    <source>
        <strain evidence="2 3">P3</strain>
    </source>
</reference>
<keyword evidence="3" id="KW-1185">Reference proteome</keyword>
<name>A0A5R9GQV1_9PROT</name>
<sequence>MAPLFALVLGLASILMLPSSSWALDLASAKASGMVGEKADGYLGAVQGGGEVAALVADINNKRRAAYQAIAARNGTSLQAVEALAGRAAQDKTAAGQYIMNSSGQWIRK</sequence>
<keyword evidence="1" id="KW-0732">Signal</keyword>
<proteinExistence type="predicted"/>
<protein>
    <submittedName>
        <fullName evidence="2">DUF1318 domain-containing protein</fullName>
    </submittedName>
</protein>
<evidence type="ECO:0000313" key="3">
    <source>
        <dbReference type="Proteomes" id="UP000306585"/>
    </source>
</evidence>
<dbReference type="EMBL" id="VBRY01000015">
    <property type="protein sequence ID" value="TLS65564.1"/>
    <property type="molecule type" value="Genomic_DNA"/>
</dbReference>
<evidence type="ECO:0000313" key="2">
    <source>
        <dbReference type="EMBL" id="TLS65564.1"/>
    </source>
</evidence>
<organism evidence="2 3">
    <name type="scientific">Mariprofundus erugo</name>
    <dbReference type="NCBI Taxonomy" id="2528639"/>
    <lineage>
        <taxon>Bacteria</taxon>
        <taxon>Pseudomonadati</taxon>
        <taxon>Pseudomonadota</taxon>
        <taxon>Candidatius Mariprofundia</taxon>
        <taxon>Mariprofundales</taxon>
        <taxon>Mariprofundaceae</taxon>
        <taxon>Mariprofundus</taxon>
    </lineage>
</organism>
<gene>
    <name evidence="2" type="ORF">FEF65_12750</name>
</gene>
<feature type="signal peptide" evidence="1">
    <location>
        <begin position="1"/>
        <end position="23"/>
    </location>
</feature>
<dbReference type="PIRSF" id="PIRSF025560">
    <property type="entry name" value="UCP025560"/>
    <property type="match status" value="1"/>
</dbReference>
<dbReference type="AlphaFoldDB" id="A0A5R9GQV1"/>